<feature type="transmembrane region" description="Helical" evidence="5">
    <location>
        <begin position="58"/>
        <end position="82"/>
    </location>
</feature>
<keyword evidence="3 5" id="KW-1133">Transmembrane helix</keyword>
<sequence>MVGTLAYVVVEAVRVILSGGSEVSPVSLAAYGGASAIVSILTALALRRMGKDLPLIEAEAAGWLSAAVSSALIFVGGLVVLLLRLTPARGFEPYADSVLVILGSLLLVPLPVMLLRKGLRELLGSVPDDAIQARVREAVGKVATAEGLPVPILRASKQGNTVSIEAAFVLPDESGDAGDVDAADRVRRGIRDGLADLPYDVWIIVEFTHDAGLVE</sequence>
<dbReference type="Gene3D" id="1.20.1510.10">
    <property type="entry name" value="Cation efflux protein transmembrane domain"/>
    <property type="match status" value="1"/>
</dbReference>
<keyword evidence="4 5" id="KW-0472">Membrane</keyword>
<feature type="transmembrane region" description="Helical" evidence="5">
    <location>
        <begin position="94"/>
        <end position="115"/>
    </location>
</feature>
<dbReference type="OrthoDB" id="4475884at2"/>
<organism evidence="7 8">
    <name type="scientific">Agromyces protaetiae</name>
    <dbReference type="NCBI Taxonomy" id="2509455"/>
    <lineage>
        <taxon>Bacteria</taxon>
        <taxon>Bacillati</taxon>
        <taxon>Actinomycetota</taxon>
        <taxon>Actinomycetes</taxon>
        <taxon>Micrococcales</taxon>
        <taxon>Microbacteriaceae</taxon>
        <taxon>Agromyces</taxon>
    </lineage>
</organism>
<proteinExistence type="predicted"/>
<dbReference type="AlphaFoldDB" id="A0A4P6FGF9"/>
<evidence type="ECO:0000313" key="7">
    <source>
        <dbReference type="EMBL" id="QAY73529.1"/>
    </source>
</evidence>
<gene>
    <name evidence="7" type="ORF">ET445_09450</name>
</gene>
<evidence type="ECO:0000256" key="5">
    <source>
        <dbReference type="SAM" id="Phobius"/>
    </source>
</evidence>
<dbReference type="GO" id="GO:0008324">
    <property type="term" value="F:monoatomic cation transmembrane transporter activity"/>
    <property type="evidence" value="ECO:0007669"/>
    <property type="project" value="InterPro"/>
</dbReference>
<evidence type="ECO:0000313" key="8">
    <source>
        <dbReference type="Proteomes" id="UP000291259"/>
    </source>
</evidence>
<keyword evidence="8" id="KW-1185">Reference proteome</keyword>
<accession>A0A4P6FGF9</accession>
<dbReference type="KEGG" id="agf:ET445_09450"/>
<dbReference type="EMBL" id="CP035491">
    <property type="protein sequence ID" value="QAY73529.1"/>
    <property type="molecule type" value="Genomic_DNA"/>
</dbReference>
<feature type="domain" description="Cation efflux protein transmembrane" evidence="6">
    <location>
        <begin position="1"/>
        <end position="123"/>
    </location>
</feature>
<reference evidence="7 8" key="1">
    <citation type="submission" date="2019-01" db="EMBL/GenBank/DDBJ databases">
        <title>Genome sequencing of strain FW100M-8.</title>
        <authorList>
            <person name="Heo J."/>
            <person name="Kim S.-J."/>
            <person name="Kim J.-S."/>
            <person name="Hong S.-B."/>
            <person name="Kwon S.-W."/>
        </authorList>
    </citation>
    <scope>NUCLEOTIDE SEQUENCE [LARGE SCALE GENOMIC DNA]</scope>
    <source>
        <strain evidence="7 8">FW100M-8</strain>
    </source>
</reference>
<evidence type="ECO:0000256" key="3">
    <source>
        <dbReference type="ARBA" id="ARBA00022989"/>
    </source>
</evidence>
<evidence type="ECO:0000256" key="1">
    <source>
        <dbReference type="ARBA" id="ARBA00004141"/>
    </source>
</evidence>
<dbReference type="Proteomes" id="UP000291259">
    <property type="component" value="Chromosome"/>
</dbReference>
<dbReference type="SUPFAM" id="SSF161111">
    <property type="entry name" value="Cation efflux protein transmembrane domain-like"/>
    <property type="match status" value="1"/>
</dbReference>
<feature type="transmembrane region" description="Helical" evidence="5">
    <location>
        <begin position="28"/>
        <end position="46"/>
    </location>
</feature>
<protein>
    <recommendedName>
        <fullName evidence="6">Cation efflux protein transmembrane domain-containing protein</fullName>
    </recommendedName>
</protein>
<dbReference type="InterPro" id="IPR058533">
    <property type="entry name" value="Cation_efflux_TM"/>
</dbReference>
<evidence type="ECO:0000259" key="6">
    <source>
        <dbReference type="Pfam" id="PF01545"/>
    </source>
</evidence>
<comment type="subcellular location">
    <subcellularLocation>
        <location evidence="1">Membrane</location>
        <topology evidence="1">Multi-pass membrane protein</topology>
    </subcellularLocation>
</comment>
<dbReference type="Pfam" id="PF01545">
    <property type="entry name" value="Cation_efflux"/>
    <property type="match status" value="1"/>
</dbReference>
<name>A0A4P6FGF9_9MICO</name>
<keyword evidence="2 5" id="KW-0812">Transmembrane</keyword>
<evidence type="ECO:0000256" key="4">
    <source>
        <dbReference type="ARBA" id="ARBA00023136"/>
    </source>
</evidence>
<dbReference type="GO" id="GO:0016020">
    <property type="term" value="C:membrane"/>
    <property type="evidence" value="ECO:0007669"/>
    <property type="project" value="UniProtKB-SubCell"/>
</dbReference>
<evidence type="ECO:0000256" key="2">
    <source>
        <dbReference type="ARBA" id="ARBA00022692"/>
    </source>
</evidence>
<dbReference type="InterPro" id="IPR027469">
    <property type="entry name" value="Cation_efflux_TMD_sf"/>
</dbReference>